<dbReference type="Proteomes" id="UP000694941">
    <property type="component" value="Unplaced"/>
</dbReference>
<dbReference type="Pfam" id="PF06468">
    <property type="entry name" value="Spond_N"/>
    <property type="match status" value="1"/>
</dbReference>
<dbReference type="InterPro" id="IPR038678">
    <property type="entry name" value="Spondin_N_sf"/>
</dbReference>
<evidence type="ECO:0000259" key="10">
    <source>
        <dbReference type="PROSITE" id="PS51020"/>
    </source>
</evidence>
<evidence type="ECO:0000256" key="9">
    <source>
        <dbReference type="SAM" id="SignalP"/>
    </source>
</evidence>
<dbReference type="InterPro" id="IPR036383">
    <property type="entry name" value="TSP1_rpt_sf"/>
</dbReference>
<name>A0ABM1BYZ4_LIMPO</name>
<dbReference type="PROSITE" id="PS50092">
    <property type="entry name" value="TSP1"/>
    <property type="match status" value="1"/>
</dbReference>
<dbReference type="SUPFAM" id="SSF82895">
    <property type="entry name" value="TSP-1 type 1 repeat"/>
    <property type="match status" value="1"/>
</dbReference>
<dbReference type="InterPro" id="IPR044004">
    <property type="entry name" value="TSP1_spondin_dom"/>
</dbReference>
<feature type="chain" id="PRO_5045434056" evidence="9">
    <location>
        <begin position="18"/>
        <end position="384"/>
    </location>
</feature>
<evidence type="ECO:0000313" key="12">
    <source>
        <dbReference type="RefSeq" id="XP_013791332.1"/>
    </source>
</evidence>
<evidence type="ECO:0000256" key="8">
    <source>
        <dbReference type="ARBA" id="ARBA00023180"/>
    </source>
</evidence>
<dbReference type="Pfam" id="PF19028">
    <property type="entry name" value="TSP1_spondin"/>
    <property type="match status" value="1"/>
</dbReference>
<keyword evidence="7" id="KW-1015">Disulfide bond</keyword>
<evidence type="ECO:0000256" key="3">
    <source>
        <dbReference type="ARBA" id="ARBA00022530"/>
    </source>
</evidence>
<proteinExistence type="predicted"/>
<dbReference type="InterPro" id="IPR051418">
    <property type="entry name" value="Spondin/Thrombospondin_T1"/>
</dbReference>
<protein>
    <submittedName>
        <fullName evidence="12">Spondin-2-like</fullName>
    </submittedName>
</protein>
<dbReference type="PANTHER" id="PTHR11311:SF15">
    <property type="entry name" value="SPONDIN-2"/>
    <property type="match status" value="1"/>
</dbReference>
<sequence>MLFMIVVLLTSVSSGSTLCPQGELAIYKVTMETDWSLEKFPKHYPSWRPRAQWSKVLGCTHNQSFRLWKLGDLASEGLKLFAETGNSNNLVDHLSQGRGGIFDVFSAPAVFTGVGTTEGTVFLDGNHSKVSLISKIIPSPDWFVGVDSLELCPKGEWVEQARIGVGPVDAGTDAGFTFTSPNWELKPRLKISQITAHHPSHPANSFYYPALRKLPPLATFKFVKVNLYNLTIDVMNTQSVKQETVNQETNDDNQGAVKVIDLSNDNSQNIIEKSVETISRNVPNLQLSDEPKTTKLLKDKGMKKRKKKLLFKELRQNRPRPCKVSEWSNWSACSKSCGFGQMTKIRKIIKSPKRGGKPCPNLVATRWCGSARNCRPLGAGYFMW</sequence>
<dbReference type="Gene3D" id="2.20.100.10">
    <property type="entry name" value="Thrombospondin type-1 (TSP1) repeat"/>
    <property type="match status" value="1"/>
</dbReference>
<evidence type="ECO:0000256" key="5">
    <source>
        <dbReference type="ARBA" id="ARBA00022729"/>
    </source>
</evidence>
<keyword evidence="8" id="KW-0325">Glycoprotein</keyword>
<gene>
    <name evidence="12" type="primary">LOC106475181</name>
</gene>
<dbReference type="Gene3D" id="2.60.40.2130">
    <property type="entry name" value="F-spondin domain"/>
    <property type="match status" value="1"/>
</dbReference>
<dbReference type="InterPro" id="IPR000884">
    <property type="entry name" value="TSP1_rpt"/>
</dbReference>
<evidence type="ECO:0000256" key="6">
    <source>
        <dbReference type="ARBA" id="ARBA00022889"/>
    </source>
</evidence>
<dbReference type="SMART" id="SM00209">
    <property type="entry name" value="TSP1"/>
    <property type="match status" value="1"/>
</dbReference>
<keyword evidence="2" id="KW-0964">Secreted</keyword>
<evidence type="ECO:0000256" key="1">
    <source>
        <dbReference type="ARBA" id="ARBA00004498"/>
    </source>
</evidence>
<keyword evidence="6" id="KW-0130">Cell adhesion</keyword>
<evidence type="ECO:0000256" key="7">
    <source>
        <dbReference type="ARBA" id="ARBA00023157"/>
    </source>
</evidence>
<keyword evidence="11" id="KW-1185">Reference proteome</keyword>
<dbReference type="InterPro" id="IPR009465">
    <property type="entry name" value="Spondin_N"/>
</dbReference>
<comment type="subcellular location">
    <subcellularLocation>
        <location evidence="1">Secreted</location>
        <location evidence="1">Extracellular space</location>
        <location evidence="1">Extracellular matrix</location>
    </subcellularLocation>
</comment>
<evidence type="ECO:0000256" key="4">
    <source>
        <dbReference type="ARBA" id="ARBA00022723"/>
    </source>
</evidence>
<evidence type="ECO:0000313" key="11">
    <source>
        <dbReference type="Proteomes" id="UP000694941"/>
    </source>
</evidence>
<keyword evidence="3" id="KW-0272">Extracellular matrix</keyword>
<dbReference type="GeneID" id="106475181"/>
<evidence type="ECO:0000256" key="2">
    <source>
        <dbReference type="ARBA" id="ARBA00022525"/>
    </source>
</evidence>
<accession>A0ABM1BYZ4</accession>
<dbReference type="PROSITE" id="PS51020">
    <property type="entry name" value="SPONDIN"/>
    <property type="match status" value="1"/>
</dbReference>
<keyword evidence="4" id="KW-0479">Metal-binding</keyword>
<keyword evidence="5 9" id="KW-0732">Signal</keyword>
<dbReference type="RefSeq" id="XP_013791332.1">
    <property type="nucleotide sequence ID" value="XM_013935878.2"/>
</dbReference>
<dbReference type="PANTHER" id="PTHR11311">
    <property type="entry name" value="SPONDIN"/>
    <property type="match status" value="1"/>
</dbReference>
<organism evidence="11 12">
    <name type="scientific">Limulus polyphemus</name>
    <name type="common">Atlantic horseshoe crab</name>
    <dbReference type="NCBI Taxonomy" id="6850"/>
    <lineage>
        <taxon>Eukaryota</taxon>
        <taxon>Metazoa</taxon>
        <taxon>Ecdysozoa</taxon>
        <taxon>Arthropoda</taxon>
        <taxon>Chelicerata</taxon>
        <taxon>Merostomata</taxon>
        <taxon>Xiphosura</taxon>
        <taxon>Limulidae</taxon>
        <taxon>Limulus</taxon>
    </lineage>
</organism>
<feature type="signal peptide" evidence="9">
    <location>
        <begin position="1"/>
        <end position="17"/>
    </location>
</feature>
<reference evidence="12" key="1">
    <citation type="submission" date="2025-08" db="UniProtKB">
        <authorList>
            <consortium name="RefSeq"/>
        </authorList>
    </citation>
    <scope>IDENTIFICATION</scope>
    <source>
        <tissue evidence="12">Muscle</tissue>
    </source>
</reference>
<dbReference type="NCBIfam" id="NF038123">
    <property type="entry name" value="NF038123_dom"/>
    <property type="match status" value="1"/>
</dbReference>
<feature type="domain" description="Spondin" evidence="10">
    <location>
        <begin position="15"/>
        <end position="202"/>
    </location>
</feature>